<sequence length="478" mass="54108">MELPKRECIQIVPFFQRRTAETASLESRLQREQVTRICVIRPNNVFYTLLESANRKLYCCLATRDNPTYAGKPIYSLRKSIVEITNLSHEGHIRIGVLCSDGTLHILFLDTAGTQHWEKLICVATDMDITQCRDIAYSRTYNALFWPVRQGHNYNVHLYDIQRRQKRVLLKSVPQCIPEVKIDSFILLFNNHGTLFVSFREIFHQASINQNSRAVDGLRGATEAIEDIPSEDKMGMSGEYWSPDSTDVVHVSTEKFSPQACGSTLRGHCLSHDRHVLYVLYGSTVYGLNGIACTPLTRIEVPDGMSSINLMFLGRITVLQSERKTAAYLNSSKPVKLIEKPLKSAGFGFVWDRSGLYQIRMCNPLEMAEETQSNVMAFSPAYKTANNVGRALNGQELACSTLDAYTHLASPSVLCVAAAYAANQENQERLIQATQSWAQPEDWKGYHSRVSAFRRMENMKRKLHNPGQYHCALEKDVP</sequence>
<reference evidence="2" key="1">
    <citation type="submission" date="2025-08" db="UniProtKB">
        <authorList>
            <consortium name="RefSeq"/>
        </authorList>
    </citation>
    <scope>IDENTIFICATION</scope>
</reference>
<keyword evidence="1" id="KW-1185">Reference proteome</keyword>
<dbReference type="Proteomes" id="UP000694867">
    <property type="component" value="Unplaced"/>
</dbReference>
<gene>
    <name evidence="2" type="primary">LOC100900900</name>
</gene>
<dbReference type="RefSeq" id="XP_003748635.1">
    <property type="nucleotide sequence ID" value="XM_003748587.2"/>
</dbReference>
<evidence type="ECO:0000313" key="1">
    <source>
        <dbReference type="Proteomes" id="UP000694867"/>
    </source>
</evidence>
<dbReference type="KEGG" id="goe:100900900"/>
<organism evidence="1 2">
    <name type="scientific">Galendromus occidentalis</name>
    <name type="common">western predatory mite</name>
    <dbReference type="NCBI Taxonomy" id="34638"/>
    <lineage>
        <taxon>Eukaryota</taxon>
        <taxon>Metazoa</taxon>
        <taxon>Ecdysozoa</taxon>
        <taxon>Arthropoda</taxon>
        <taxon>Chelicerata</taxon>
        <taxon>Arachnida</taxon>
        <taxon>Acari</taxon>
        <taxon>Parasitiformes</taxon>
        <taxon>Mesostigmata</taxon>
        <taxon>Gamasina</taxon>
        <taxon>Phytoseioidea</taxon>
        <taxon>Phytoseiidae</taxon>
        <taxon>Typhlodrominae</taxon>
        <taxon>Galendromus</taxon>
    </lineage>
</organism>
<protein>
    <submittedName>
        <fullName evidence="2">Uncharacterized protein LOC100900900</fullName>
    </submittedName>
</protein>
<proteinExistence type="predicted"/>
<dbReference type="GeneID" id="100900900"/>
<evidence type="ECO:0000313" key="2">
    <source>
        <dbReference type="RefSeq" id="XP_003748635.1"/>
    </source>
</evidence>
<name>A0AAJ6QZ99_9ACAR</name>
<accession>A0AAJ6QZ99</accession>
<dbReference type="AlphaFoldDB" id="A0AAJ6QZ99"/>